<evidence type="ECO:0000313" key="6">
    <source>
        <dbReference type="Proteomes" id="UP000054350"/>
    </source>
</evidence>
<organism evidence="5 6">
    <name type="scientific">Allomyces macrogynus (strain ATCC 38327)</name>
    <name type="common">Allomyces javanicus var. macrogynus</name>
    <dbReference type="NCBI Taxonomy" id="578462"/>
    <lineage>
        <taxon>Eukaryota</taxon>
        <taxon>Fungi</taxon>
        <taxon>Fungi incertae sedis</taxon>
        <taxon>Blastocladiomycota</taxon>
        <taxon>Blastocladiomycetes</taxon>
        <taxon>Blastocladiales</taxon>
        <taxon>Blastocladiaceae</taxon>
        <taxon>Allomyces</taxon>
    </lineage>
</organism>
<dbReference type="InterPro" id="IPR019142">
    <property type="entry name" value="Dymeclin"/>
</dbReference>
<keyword evidence="6" id="KW-1185">Reference proteome</keyword>
<dbReference type="Proteomes" id="UP000054350">
    <property type="component" value="Unassembled WGS sequence"/>
</dbReference>
<proteinExistence type="inferred from homology"/>
<dbReference type="OrthoDB" id="10253409at2759"/>
<reference evidence="5 6" key="1">
    <citation type="submission" date="2009-11" db="EMBL/GenBank/DDBJ databases">
        <title>Annotation of Allomyces macrogynus ATCC 38327.</title>
        <authorList>
            <consortium name="The Broad Institute Genome Sequencing Platform"/>
            <person name="Russ C."/>
            <person name="Cuomo C."/>
            <person name="Burger G."/>
            <person name="Gray M.W."/>
            <person name="Holland P.W.H."/>
            <person name="King N."/>
            <person name="Lang F.B.F."/>
            <person name="Roger A.J."/>
            <person name="Ruiz-Trillo I."/>
            <person name="Young S.K."/>
            <person name="Zeng Q."/>
            <person name="Gargeya S."/>
            <person name="Fitzgerald M."/>
            <person name="Haas B."/>
            <person name="Abouelleil A."/>
            <person name="Alvarado L."/>
            <person name="Arachchi H.M."/>
            <person name="Berlin A."/>
            <person name="Chapman S.B."/>
            <person name="Gearin G."/>
            <person name="Goldberg J."/>
            <person name="Griggs A."/>
            <person name="Gujja S."/>
            <person name="Hansen M."/>
            <person name="Heiman D."/>
            <person name="Howarth C."/>
            <person name="Larimer J."/>
            <person name="Lui A."/>
            <person name="MacDonald P.J.P."/>
            <person name="McCowen C."/>
            <person name="Montmayeur A."/>
            <person name="Murphy C."/>
            <person name="Neiman D."/>
            <person name="Pearson M."/>
            <person name="Priest M."/>
            <person name="Roberts A."/>
            <person name="Saif S."/>
            <person name="Shea T."/>
            <person name="Sisk P."/>
            <person name="Stolte C."/>
            <person name="Sykes S."/>
            <person name="Wortman J."/>
            <person name="Nusbaum C."/>
            <person name="Birren B."/>
        </authorList>
    </citation>
    <scope>NUCLEOTIDE SEQUENCE [LARGE SCALE GENOMIC DNA]</scope>
    <source>
        <strain evidence="5 6">ATCC 38327</strain>
    </source>
</reference>
<evidence type="ECO:0000256" key="2">
    <source>
        <dbReference type="ARBA" id="ARBA00015736"/>
    </source>
</evidence>
<reference evidence="6" key="2">
    <citation type="submission" date="2009-11" db="EMBL/GenBank/DDBJ databases">
        <title>The Genome Sequence of Allomyces macrogynus strain ATCC 38327.</title>
        <authorList>
            <consortium name="The Broad Institute Genome Sequencing Platform"/>
            <person name="Russ C."/>
            <person name="Cuomo C."/>
            <person name="Shea T."/>
            <person name="Young S.K."/>
            <person name="Zeng Q."/>
            <person name="Koehrsen M."/>
            <person name="Haas B."/>
            <person name="Borodovsky M."/>
            <person name="Guigo R."/>
            <person name="Alvarado L."/>
            <person name="Berlin A."/>
            <person name="Borenstein D."/>
            <person name="Chen Z."/>
            <person name="Engels R."/>
            <person name="Freedman E."/>
            <person name="Gellesch M."/>
            <person name="Goldberg J."/>
            <person name="Griggs A."/>
            <person name="Gujja S."/>
            <person name="Heiman D."/>
            <person name="Hepburn T."/>
            <person name="Howarth C."/>
            <person name="Jen D."/>
            <person name="Larson L."/>
            <person name="Lewis B."/>
            <person name="Mehta T."/>
            <person name="Park D."/>
            <person name="Pearson M."/>
            <person name="Roberts A."/>
            <person name="Saif S."/>
            <person name="Shenoy N."/>
            <person name="Sisk P."/>
            <person name="Stolte C."/>
            <person name="Sykes S."/>
            <person name="Walk T."/>
            <person name="White J."/>
            <person name="Yandava C."/>
            <person name="Burger G."/>
            <person name="Gray M.W."/>
            <person name="Holland P.W.H."/>
            <person name="King N."/>
            <person name="Lang F.B.F."/>
            <person name="Roger A.J."/>
            <person name="Ruiz-Trillo I."/>
            <person name="Lander E."/>
            <person name="Nusbaum C."/>
        </authorList>
    </citation>
    <scope>NUCLEOTIDE SEQUENCE [LARGE SCALE GENOMIC DNA]</scope>
    <source>
        <strain evidence="6">ATCC 38327</strain>
    </source>
</reference>
<sequence>MVARSRAASAVPTPATATPATAAAAAAGAAGLSLLVLQALRIVASTQPLASLGDAFGALLRKESIPVVRSCDDDRARWAATKELGASLALNEPTTHNFDTLVSNLAAKLETDCVRDGQTPSTEITNLVQLTTIYLRHLVAHGPVQWADHCPAVETRIRLVTVLARAIVDMPLTHATHDAYESMLLLFLAIVADQVDYIDADPNDDDEPAISPMILALRACSLDPVLLIQRLFSLATASASTDPPASATVGLFGSLSSMFLGGSASAKPVDSRRAATLAGAILGVLAAMRAQVPAFEMALWSVADTADAGISYRAVLRWAQVSVADASSALVLYTLVVKNGEFREVVLAQTDPDALLVPILKFIYQAFFQPINHGTVPTTPITPTGASTLAIPAPTVLAAASSVPYDRIYTHLATLLTLTHDDAYLAALMRVTVAAPAWLGDRRILALSLADLTVLVLMRVIQGNLATVRDRYLHAQCAAVLANLARGWQHVHPAVALRLVRWVDVVARRVAKLAVGALVGIDDGNETTSAATTPSSPRFGRRGSWSVEAGGEVNPPVDYAVYVDVAALLVHVLAAVLHPVNVRFNAHVVVALLVKADVLAPLRSEPQIAAVVARIEASIEYFRTKIPTGQSPDAVVRHVADAAMAYRPQPPPPTPELAAEYHEDVDTGAFLSSVAWRAVYAGIWTAEARPAALDEGLVDISAELGGVQDEDVDLDSRRGSLDQLPAVSIVPASPRGGGGGGAL</sequence>
<dbReference type="eggNOG" id="KOG2225">
    <property type="taxonomic scope" value="Eukaryota"/>
</dbReference>
<keyword evidence="4" id="KW-0449">Lipoprotein</keyword>
<dbReference type="EMBL" id="GG745378">
    <property type="protein sequence ID" value="KNE72242.1"/>
    <property type="molecule type" value="Genomic_DNA"/>
</dbReference>
<name>A0A0L0TBW0_ALLM3</name>
<dbReference type="Pfam" id="PF09742">
    <property type="entry name" value="Dymeclin"/>
    <property type="match status" value="1"/>
</dbReference>
<accession>A0A0L0TBW0</accession>
<comment type="similarity">
    <text evidence="1">Belongs to the dymeclin family.</text>
</comment>
<evidence type="ECO:0000256" key="1">
    <source>
        <dbReference type="ARBA" id="ARBA00010603"/>
    </source>
</evidence>
<dbReference type="AlphaFoldDB" id="A0A0L0TBW0"/>
<evidence type="ECO:0000256" key="4">
    <source>
        <dbReference type="ARBA" id="ARBA00023288"/>
    </source>
</evidence>
<dbReference type="STRING" id="578462.A0A0L0TBW0"/>
<dbReference type="PANTHER" id="PTHR12895:SF9">
    <property type="entry name" value="DYMECLIN"/>
    <property type="match status" value="1"/>
</dbReference>
<protein>
    <recommendedName>
        <fullName evidence="2">Dymeclin</fullName>
    </recommendedName>
</protein>
<dbReference type="GO" id="GO:0005794">
    <property type="term" value="C:Golgi apparatus"/>
    <property type="evidence" value="ECO:0007669"/>
    <property type="project" value="TreeGrafter"/>
</dbReference>
<evidence type="ECO:0000313" key="5">
    <source>
        <dbReference type="EMBL" id="KNE72242.1"/>
    </source>
</evidence>
<dbReference type="GO" id="GO:0007030">
    <property type="term" value="P:Golgi organization"/>
    <property type="evidence" value="ECO:0007669"/>
    <property type="project" value="TreeGrafter"/>
</dbReference>
<evidence type="ECO:0000256" key="3">
    <source>
        <dbReference type="ARBA" id="ARBA00022707"/>
    </source>
</evidence>
<dbReference type="VEuPathDB" id="FungiDB:AMAG_16724"/>
<dbReference type="PANTHER" id="PTHR12895">
    <property type="entry name" value="DYMECLIN"/>
    <property type="match status" value="1"/>
</dbReference>
<keyword evidence="3" id="KW-0519">Myristate</keyword>
<gene>
    <name evidence="5" type="ORF">AMAG_16724</name>
</gene>